<dbReference type="HOGENOM" id="CLU_1517712_0_0_1"/>
<dbReference type="EMBL" id="KN847044">
    <property type="protein sequence ID" value="KIW25508.1"/>
    <property type="molecule type" value="Genomic_DNA"/>
</dbReference>
<dbReference type="Proteomes" id="UP000054466">
    <property type="component" value="Unassembled WGS sequence"/>
</dbReference>
<dbReference type="AlphaFoldDB" id="A0A0D2C2U9"/>
<evidence type="ECO:0000313" key="2">
    <source>
        <dbReference type="Proteomes" id="UP000054466"/>
    </source>
</evidence>
<sequence length="177" mass="19282">MKQWVQKLKGASISGYSSLTPRGLGMKVPGALPKLSIVGLDVEVSTIIRGDSIDVRYPHDTYSTELECIEPMSITTHTTSVNVVSGRHMGIIKYLVETSDGYVRVHDSLPNHRAGAIKLLGYPEDVGRSAVAAKVAKWRSVDLENAAVDAGALIATLRGYEQWDVLPHTRAIKDFPI</sequence>
<dbReference type="RefSeq" id="XP_016245724.1">
    <property type="nucleotide sequence ID" value="XM_016395868.1"/>
</dbReference>
<protein>
    <submittedName>
        <fullName evidence="1">Uncharacterized protein</fullName>
    </submittedName>
</protein>
<dbReference type="STRING" id="569365.A0A0D2C2U9"/>
<dbReference type="GeneID" id="27347868"/>
<dbReference type="SUPFAM" id="SSF89796">
    <property type="entry name" value="CoA-transferase family III (CaiB/BaiF)"/>
    <property type="match status" value="1"/>
</dbReference>
<keyword evidence="2" id="KW-1185">Reference proteome</keyword>
<dbReference type="OrthoDB" id="5863171at2759"/>
<accession>A0A0D2C2U9</accession>
<organism evidence="1 2">
    <name type="scientific">Cladophialophora immunda</name>
    <dbReference type="NCBI Taxonomy" id="569365"/>
    <lineage>
        <taxon>Eukaryota</taxon>
        <taxon>Fungi</taxon>
        <taxon>Dikarya</taxon>
        <taxon>Ascomycota</taxon>
        <taxon>Pezizomycotina</taxon>
        <taxon>Eurotiomycetes</taxon>
        <taxon>Chaetothyriomycetidae</taxon>
        <taxon>Chaetothyriales</taxon>
        <taxon>Herpotrichiellaceae</taxon>
        <taxon>Cladophialophora</taxon>
    </lineage>
</organism>
<evidence type="ECO:0000313" key="1">
    <source>
        <dbReference type="EMBL" id="KIW25508.1"/>
    </source>
</evidence>
<name>A0A0D2C2U9_9EURO</name>
<dbReference type="InterPro" id="IPR023606">
    <property type="entry name" value="CoA-Trfase_III_dom_1_sf"/>
</dbReference>
<dbReference type="VEuPathDB" id="FungiDB:PV07_08674"/>
<gene>
    <name evidence="1" type="ORF">PV07_08674</name>
</gene>
<reference evidence="1 2" key="1">
    <citation type="submission" date="2015-01" db="EMBL/GenBank/DDBJ databases">
        <title>The Genome Sequence of Cladophialophora immunda CBS83496.</title>
        <authorList>
            <consortium name="The Broad Institute Genomics Platform"/>
            <person name="Cuomo C."/>
            <person name="de Hoog S."/>
            <person name="Gorbushina A."/>
            <person name="Stielow B."/>
            <person name="Teixiera M."/>
            <person name="Abouelleil A."/>
            <person name="Chapman S.B."/>
            <person name="Priest M."/>
            <person name="Young S.K."/>
            <person name="Wortman J."/>
            <person name="Nusbaum C."/>
            <person name="Birren B."/>
        </authorList>
    </citation>
    <scope>NUCLEOTIDE SEQUENCE [LARGE SCALE GENOMIC DNA]</scope>
    <source>
        <strain evidence="1 2">CBS 83496</strain>
    </source>
</reference>
<proteinExistence type="predicted"/>